<name>A0A9P8V5I7_9PEZI</name>
<proteinExistence type="predicted"/>
<organism evidence="1 2">
    <name type="scientific">Plectosphaerella plurivora</name>
    <dbReference type="NCBI Taxonomy" id="936078"/>
    <lineage>
        <taxon>Eukaryota</taxon>
        <taxon>Fungi</taxon>
        <taxon>Dikarya</taxon>
        <taxon>Ascomycota</taxon>
        <taxon>Pezizomycotina</taxon>
        <taxon>Sordariomycetes</taxon>
        <taxon>Hypocreomycetidae</taxon>
        <taxon>Glomerellales</taxon>
        <taxon>Plectosphaerellaceae</taxon>
        <taxon>Plectosphaerella</taxon>
    </lineage>
</organism>
<dbReference type="Proteomes" id="UP000770015">
    <property type="component" value="Unassembled WGS sequence"/>
</dbReference>
<evidence type="ECO:0000313" key="1">
    <source>
        <dbReference type="EMBL" id="KAH6676970.1"/>
    </source>
</evidence>
<evidence type="ECO:0000313" key="2">
    <source>
        <dbReference type="Proteomes" id="UP000770015"/>
    </source>
</evidence>
<gene>
    <name evidence="1" type="ORF">F5X68DRAFT_193599</name>
</gene>
<sequence length="345" mass="39799">MVRYADFTGKAATNKTLLAVFRATFNGERVDEEVTIIQIDKDVMGRHSPRWQATFNQEDPLPETKPMARDSRSSHSIFFTRDITIQDLFDISIIAEKQALWKGIINDAEKWLIWCAFGDFTSNTKNVFLENPLQWLTIFNIVIQPAIGQADAASLDWIPKDPRGFATGDPDSEDRNEDRRLRILSDYLKYCRRSETARHLRRAQDFEAHLLSRWEPCQGHDWSDLYNHDSEKCKEKLLRSLQRTCTALDNDIEVASRRYESSPNALLDELEAAASGLDHLDNLSKVMCNNLKTLVQLEKSGVNYWKMETLPAILYMVRTAHLTTGLTLEKMKRIENMGLKMLRVK</sequence>
<reference evidence="1" key="1">
    <citation type="journal article" date="2021" name="Nat. Commun.">
        <title>Genetic determinants of endophytism in the Arabidopsis root mycobiome.</title>
        <authorList>
            <person name="Mesny F."/>
            <person name="Miyauchi S."/>
            <person name="Thiergart T."/>
            <person name="Pickel B."/>
            <person name="Atanasova L."/>
            <person name="Karlsson M."/>
            <person name="Huettel B."/>
            <person name="Barry K.W."/>
            <person name="Haridas S."/>
            <person name="Chen C."/>
            <person name="Bauer D."/>
            <person name="Andreopoulos W."/>
            <person name="Pangilinan J."/>
            <person name="LaButti K."/>
            <person name="Riley R."/>
            <person name="Lipzen A."/>
            <person name="Clum A."/>
            <person name="Drula E."/>
            <person name="Henrissat B."/>
            <person name="Kohler A."/>
            <person name="Grigoriev I.V."/>
            <person name="Martin F.M."/>
            <person name="Hacquard S."/>
        </authorList>
    </citation>
    <scope>NUCLEOTIDE SEQUENCE</scope>
    <source>
        <strain evidence="1">MPI-SDFR-AT-0117</strain>
    </source>
</reference>
<comment type="caution">
    <text evidence="1">The sequence shown here is derived from an EMBL/GenBank/DDBJ whole genome shotgun (WGS) entry which is preliminary data.</text>
</comment>
<dbReference type="AlphaFoldDB" id="A0A9P8V5I7"/>
<protein>
    <submittedName>
        <fullName evidence="1">Uncharacterized protein</fullName>
    </submittedName>
</protein>
<accession>A0A9P8V5I7</accession>
<dbReference type="EMBL" id="JAGSXJ010000023">
    <property type="protein sequence ID" value="KAH6676970.1"/>
    <property type="molecule type" value="Genomic_DNA"/>
</dbReference>
<dbReference type="OrthoDB" id="5326346at2759"/>
<keyword evidence="2" id="KW-1185">Reference proteome</keyword>